<accession>A0A0W8E7L8</accession>
<sequence length="58" mass="6854">MKEFRCRKCHKLLGKYRGNLELEIKCPRCGVNNHLMHTENQSIASRRFALTVKPVLER</sequence>
<gene>
    <name evidence="1" type="ORF">ASZ90_017980</name>
</gene>
<evidence type="ECO:0008006" key="2">
    <source>
        <dbReference type="Google" id="ProtNLM"/>
    </source>
</evidence>
<protein>
    <recommendedName>
        <fullName evidence="2">Com family DNA-binding transcriptional regulator</fullName>
    </recommendedName>
</protein>
<name>A0A0W8E7L8_9ZZZZ</name>
<evidence type="ECO:0000313" key="1">
    <source>
        <dbReference type="EMBL" id="KUG04619.1"/>
    </source>
</evidence>
<organism evidence="1">
    <name type="scientific">hydrocarbon metagenome</name>
    <dbReference type="NCBI Taxonomy" id="938273"/>
    <lineage>
        <taxon>unclassified sequences</taxon>
        <taxon>metagenomes</taxon>
        <taxon>ecological metagenomes</taxon>
    </lineage>
</organism>
<comment type="caution">
    <text evidence="1">The sequence shown here is derived from an EMBL/GenBank/DDBJ whole genome shotgun (WGS) entry which is preliminary data.</text>
</comment>
<reference evidence="1" key="1">
    <citation type="journal article" date="2015" name="Proc. Natl. Acad. Sci. U.S.A.">
        <title>Networks of energetic and metabolic interactions define dynamics in microbial communities.</title>
        <authorList>
            <person name="Embree M."/>
            <person name="Liu J.K."/>
            <person name="Al-Bassam M.M."/>
            <person name="Zengler K."/>
        </authorList>
    </citation>
    <scope>NUCLEOTIDE SEQUENCE</scope>
</reference>
<proteinExistence type="predicted"/>
<dbReference type="InterPro" id="IPR019294">
    <property type="entry name" value="Translation_reg_Com"/>
</dbReference>
<dbReference type="Pfam" id="PF10122">
    <property type="entry name" value="Zn_ribbon_Com"/>
    <property type="match status" value="1"/>
</dbReference>
<dbReference type="AlphaFoldDB" id="A0A0W8E7L8"/>
<dbReference type="EMBL" id="LNQE01001844">
    <property type="protein sequence ID" value="KUG04619.1"/>
    <property type="molecule type" value="Genomic_DNA"/>
</dbReference>